<dbReference type="Proteomes" id="UP001490365">
    <property type="component" value="Unassembled WGS sequence"/>
</dbReference>
<proteinExistence type="predicted"/>
<evidence type="ECO:0008006" key="5">
    <source>
        <dbReference type="Google" id="ProtNLM"/>
    </source>
</evidence>
<sequence>MRAIRVASAALLGLGAFALCAPVILASDTAGGGGDGGRASDTSFGFRITPTTVTAGGRVSLHLDRGSGCRGAATVTSGLFDTVRIPSGRDSGTATVDRTAKSQSSYRVTFNCDGTSASTELAIAGSTQAGRDAVHAAGHGDGNGEGSGRTDEQTGGGTESGTDEHADSGTDVHADSGTASGTDAGTHSGSGTDGRADGVVDGRADTAGSGSRQALNPQPLPPGRGVRAGEGGSVGGFDLGEIGFGAALVAVSVGTAYRRSRRHAGEEEGA</sequence>
<protein>
    <recommendedName>
        <fullName evidence="5">Lipoprotein</fullName>
    </recommendedName>
</protein>
<keyword evidence="2" id="KW-0732">Signal</keyword>
<feature type="compositionally biased region" description="Polar residues" evidence="1">
    <location>
        <begin position="177"/>
        <end position="190"/>
    </location>
</feature>
<dbReference type="EMBL" id="JBEOZM010000002">
    <property type="protein sequence ID" value="MER6266848.1"/>
    <property type="molecule type" value="Genomic_DNA"/>
</dbReference>
<gene>
    <name evidence="3" type="ORF">ABT211_06045</name>
</gene>
<keyword evidence="4" id="KW-1185">Reference proteome</keyword>
<accession>A0ABV1T9X4</accession>
<feature type="chain" id="PRO_5047104275" description="Lipoprotein" evidence="2">
    <location>
        <begin position="27"/>
        <end position="270"/>
    </location>
</feature>
<feature type="compositionally biased region" description="Basic and acidic residues" evidence="1">
    <location>
        <begin position="162"/>
        <end position="174"/>
    </location>
</feature>
<evidence type="ECO:0000313" key="4">
    <source>
        <dbReference type="Proteomes" id="UP001490365"/>
    </source>
</evidence>
<name>A0ABV1T9X4_9ACTN</name>
<evidence type="ECO:0000313" key="3">
    <source>
        <dbReference type="EMBL" id="MER6266848.1"/>
    </source>
</evidence>
<reference evidence="3 4" key="1">
    <citation type="submission" date="2024-06" db="EMBL/GenBank/DDBJ databases">
        <title>The Natural Products Discovery Center: Release of the First 8490 Sequenced Strains for Exploring Actinobacteria Biosynthetic Diversity.</title>
        <authorList>
            <person name="Kalkreuter E."/>
            <person name="Kautsar S.A."/>
            <person name="Yang D."/>
            <person name="Bader C.D."/>
            <person name="Teijaro C.N."/>
            <person name="Fluegel L."/>
            <person name="Davis C.M."/>
            <person name="Simpson J.R."/>
            <person name="Lauterbach L."/>
            <person name="Steele A.D."/>
            <person name="Gui C."/>
            <person name="Meng S."/>
            <person name="Li G."/>
            <person name="Viehrig K."/>
            <person name="Ye F."/>
            <person name="Su P."/>
            <person name="Kiefer A.F."/>
            <person name="Nichols A."/>
            <person name="Cepeda A.J."/>
            <person name="Yan W."/>
            <person name="Fan B."/>
            <person name="Jiang Y."/>
            <person name="Adhikari A."/>
            <person name="Zheng C.-J."/>
            <person name="Schuster L."/>
            <person name="Cowan T.M."/>
            <person name="Smanski M.J."/>
            <person name="Chevrette M.G."/>
            <person name="De Carvalho L.P.S."/>
            <person name="Shen B."/>
        </authorList>
    </citation>
    <scope>NUCLEOTIDE SEQUENCE [LARGE SCALE GENOMIC DNA]</scope>
    <source>
        <strain evidence="3 4">NPDC001694</strain>
    </source>
</reference>
<evidence type="ECO:0000256" key="1">
    <source>
        <dbReference type="SAM" id="MobiDB-lite"/>
    </source>
</evidence>
<feature type="region of interest" description="Disordered" evidence="1">
    <location>
        <begin position="128"/>
        <end position="239"/>
    </location>
</feature>
<feature type="signal peptide" evidence="2">
    <location>
        <begin position="1"/>
        <end position="26"/>
    </location>
</feature>
<dbReference type="RefSeq" id="WP_351955787.1">
    <property type="nucleotide sequence ID" value="NZ_JBEOZM010000002.1"/>
</dbReference>
<feature type="compositionally biased region" description="Basic and acidic residues" evidence="1">
    <location>
        <begin position="194"/>
        <end position="204"/>
    </location>
</feature>
<feature type="compositionally biased region" description="Gly residues" evidence="1">
    <location>
        <begin position="226"/>
        <end position="238"/>
    </location>
</feature>
<organism evidence="3 4">
    <name type="scientific">Streptomyces sp. 900105755</name>
    <dbReference type="NCBI Taxonomy" id="3154389"/>
    <lineage>
        <taxon>Bacteria</taxon>
        <taxon>Bacillati</taxon>
        <taxon>Actinomycetota</taxon>
        <taxon>Actinomycetes</taxon>
        <taxon>Kitasatosporales</taxon>
        <taxon>Streptomycetaceae</taxon>
        <taxon>Streptomyces</taxon>
    </lineage>
</organism>
<comment type="caution">
    <text evidence="3">The sequence shown here is derived from an EMBL/GenBank/DDBJ whole genome shotgun (WGS) entry which is preliminary data.</text>
</comment>
<evidence type="ECO:0000256" key="2">
    <source>
        <dbReference type="SAM" id="SignalP"/>
    </source>
</evidence>